<dbReference type="PANTHER" id="PTHR30055:SF238">
    <property type="entry name" value="MYCOFACTOCIN BIOSYNTHESIS TRANSCRIPTIONAL REGULATOR MFTR-RELATED"/>
    <property type="match status" value="1"/>
</dbReference>
<evidence type="ECO:0000313" key="6">
    <source>
        <dbReference type="EMBL" id="AEV72067.1"/>
    </source>
</evidence>
<dbReference type="InterPro" id="IPR001647">
    <property type="entry name" value="HTH_TetR"/>
</dbReference>
<dbReference type="Gene3D" id="1.10.10.60">
    <property type="entry name" value="Homeodomain-like"/>
    <property type="match status" value="1"/>
</dbReference>
<dbReference type="HOGENOM" id="CLU_069356_2_2_11"/>
<dbReference type="AlphaFoldDB" id="G8RGV2"/>
<dbReference type="KEGG" id="mrh:MycrhN_1450"/>
<gene>
    <name evidence="6" type="ordered locus">MycrhN_1450</name>
</gene>
<evidence type="ECO:0000259" key="5">
    <source>
        <dbReference type="PROSITE" id="PS50977"/>
    </source>
</evidence>
<dbReference type="Gene3D" id="1.10.357.10">
    <property type="entry name" value="Tetracycline Repressor, domain 2"/>
    <property type="match status" value="1"/>
</dbReference>
<dbReference type="EMBL" id="CP003169">
    <property type="protein sequence ID" value="AEV72067.1"/>
    <property type="molecule type" value="Genomic_DNA"/>
</dbReference>
<dbReference type="PROSITE" id="PS50977">
    <property type="entry name" value="HTH_TETR_2"/>
    <property type="match status" value="1"/>
</dbReference>
<feature type="domain" description="HTH tetR-type" evidence="5">
    <location>
        <begin position="16"/>
        <end position="76"/>
    </location>
</feature>
<evidence type="ECO:0000313" key="7">
    <source>
        <dbReference type="Proteomes" id="UP000005442"/>
    </source>
</evidence>
<sequence>MGEGEQTLGLRDRKKIRTRDTIRREALRLIEENGYANTTIEQIALAAEIAPSTFFRYFPSKESALIANGLDKVAIDALAAQPADMAPLKAFRRSLEITLATVSAAEWHFERARLRLVLSEPALKTAQLDEYHRTADRLAEAEARRTGRDARDLEVRVFVGALAGGMMTALDGNPSELADRLYRTLEFMEAGMPFI</sequence>
<dbReference type="PRINTS" id="PR00455">
    <property type="entry name" value="HTHTETR"/>
</dbReference>
<dbReference type="InterPro" id="IPR009057">
    <property type="entry name" value="Homeodomain-like_sf"/>
</dbReference>
<dbReference type="PATRIC" id="fig|710685.3.peg.1457"/>
<dbReference type="InterPro" id="IPR041347">
    <property type="entry name" value="MftR_C"/>
</dbReference>
<reference evidence="6 7" key="1">
    <citation type="submission" date="2011-12" db="EMBL/GenBank/DDBJ databases">
        <title>Complete sequence of Mycobacterium rhodesiae NBB3.</title>
        <authorList>
            <consortium name="US DOE Joint Genome Institute"/>
            <person name="Lucas S."/>
            <person name="Han J."/>
            <person name="Lapidus A."/>
            <person name="Cheng J.-F."/>
            <person name="Goodwin L."/>
            <person name="Pitluck S."/>
            <person name="Peters L."/>
            <person name="Mikhailova N."/>
            <person name="Gu W."/>
            <person name="Detter J.C."/>
            <person name="Han C."/>
            <person name="Tapia R."/>
            <person name="Land M."/>
            <person name="Hauser L."/>
            <person name="Kyrpides N."/>
            <person name="Ivanova N."/>
            <person name="Pagani I."/>
            <person name="Mattes T."/>
            <person name="Holmes A."/>
            <person name="Rutledge P."/>
            <person name="Paulsen I."/>
            <person name="Coleman N."/>
            <person name="Woyke T."/>
        </authorList>
    </citation>
    <scope>NUCLEOTIDE SEQUENCE [LARGE SCALE GENOMIC DNA]</scope>
    <source>
        <strain evidence="6 7">NBB3</strain>
    </source>
</reference>
<dbReference type="Pfam" id="PF17754">
    <property type="entry name" value="TetR_C_14"/>
    <property type="match status" value="1"/>
</dbReference>
<proteinExistence type="predicted"/>
<evidence type="ECO:0000256" key="1">
    <source>
        <dbReference type="ARBA" id="ARBA00023015"/>
    </source>
</evidence>
<keyword evidence="3" id="KW-0804">Transcription</keyword>
<dbReference type="STRING" id="710685.MycrhN_1450"/>
<name>G8RGV2_MYCRN</name>
<keyword evidence="1" id="KW-0805">Transcription regulation</keyword>
<dbReference type="Pfam" id="PF00440">
    <property type="entry name" value="TetR_N"/>
    <property type="match status" value="1"/>
</dbReference>
<dbReference type="Proteomes" id="UP000005442">
    <property type="component" value="Chromosome"/>
</dbReference>
<evidence type="ECO:0000256" key="3">
    <source>
        <dbReference type="ARBA" id="ARBA00023163"/>
    </source>
</evidence>
<dbReference type="GO" id="GO:0000976">
    <property type="term" value="F:transcription cis-regulatory region binding"/>
    <property type="evidence" value="ECO:0007669"/>
    <property type="project" value="TreeGrafter"/>
</dbReference>
<accession>G8RGV2</accession>
<keyword evidence="7" id="KW-1185">Reference proteome</keyword>
<dbReference type="RefSeq" id="WP_014209882.1">
    <property type="nucleotide sequence ID" value="NC_016604.1"/>
</dbReference>
<dbReference type="GO" id="GO:0003700">
    <property type="term" value="F:DNA-binding transcription factor activity"/>
    <property type="evidence" value="ECO:0007669"/>
    <property type="project" value="TreeGrafter"/>
</dbReference>
<dbReference type="PANTHER" id="PTHR30055">
    <property type="entry name" value="HTH-TYPE TRANSCRIPTIONAL REGULATOR RUTR"/>
    <property type="match status" value="1"/>
</dbReference>
<organism evidence="6 7">
    <name type="scientific">Mycolicibacterium rhodesiae (strain NBB3)</name>
    <name type="common">Mycobacterium rhodesiae</name>
    <dbReference type="NCBI Taxonomy" id="710685"/>
    <lineage>
        <taxon>Bacteria</taxon>
        <taxon>Bacillati</taxon>
        <taxon>Actinomycetota</taxon>
        <taxon>Actinomycetes</taxon>
        <taxon>Mycobacteriales</taxon>
        <taxon>Mycobacteriaceae</taxon>
        <taxon>Mycolicibacterium</taxon>
    </lineage>
</organism>
<evidence type="ECO:0000256" key="4">
    <source>
        <dbReference type="PROSITE-ProRule" id="PRU00335"/>
    </source>
</evidence>
<protein>
    <submittedName>
        <fullName evidence="6">Transcriptional regulator</fullName>
    </submittedName>
</protein>
<keyword evidence="2 4" id="KW-0238">DNA-binding</keyword>
<dbReference type="InterPro" id="IPR050109">
    <property type="entry name" value="HTH-type_TetR-like_transc_reg"/>
</dbReference>
<evidence type="ECO:0000256" key="2">
    <source>
        <dbReference type="ARBA" id="ARBA00023125"/>
    </source>
</evidence>
<feature type="DNA-binding region" description="H-T-H motif" evidence="4">
    <location>
        <begin position="39"/>
        <end position="58"/>
    </location>
</feature>
<dbReference type="OrthoDB" id="4143918at2"/>
<dbReference type="eggNOG" id="COG1309">
    <property type="taxonomic scope" value="Bacteria"/>
</dbReference>
<dbReference type="SUPFAM" id="SSF46689">
    <property type="entry name" value="Homeodomain-like"/>
    <property type="match status" value="1"/>
</dbReference>